<dbReference type="AlphaFoldDB" id="A0A4Y7TKW8"/>
<proteinExistence type="predicted"/>
<comment type="caution">
    <text evidence="1">The sequence shown here is derived from an EMBL/GenBank/DDBJ whole genome shotgun (WGS) entry which is preliminary data.</text>
</comment>
<sequence length="99" mass="10634">MSTFISHRRRGLAYIPLNCSQGVTSPLRLAIGIPSKGLGVVLLPSSRQSVFHSMWPSTRDDTNLGCRYAPADGGTSHAGDKNFRGLKAIWPGSRGLVVI</sequence>
<protein>
    <submittedName>
        <fullName evidence="1">Uncharacterized protein</fullName>
    </submittedName>
</protein>
<organism evidence="1 2">
    <name type="scientific">Coprinellus micaceus</name>
    <name type="common">Glistening ink-cap mushroom</name>
    <name type="synonym">Coprinus micaceus</name>
    <dbReference type="NCBI Taxonomy" id="71717"/>
    <lineage>
        <taxon>Eukaryota</taxon>
        <taxon>Fungi</taxon>
        <taxon>Dikarya</taxon>
        <taxon>Basidiomycota</taxon>
        <taxon>Agaricomycotina</taxon>
        <taxon>Agaricomycetes</taxon>
        <taxon>Agaricomycetidae</taxon>
        <taxon>Agaricales</taxon>
        <taxon>Agaricineae</taxon>
        <taxon>Psathyrellaceae</taxon>
        <taxon>Coprinellus</taxon>
    </lineage>
</organism>
<accession>A0A4Y7TKW8</accession>
<evidence type="ECO:0000313" key="2">
    <source>
        <dbReference type="Proteomes" id="UP000298030"/>
    </source>
</evidence>
<dbReference type="EMBL" id="QPFP01000009">
    <property type="protein sequence ID" value="TEB34810.1"/>
    <property type="molecule type" value="Genomic_DNA"/>
</dbReference>
<dbReference type="Proteomes" id="UP000298030">
    <property type="component" value="Unassembled WGS sequence"/>
</dbReference>
<keyword evidence="2" id="KW-1185">Reference proteome</keyword>
<evidence type="ECO:0000313" key="1">
    <source>
        <dbReference type="EMBL" id="TEB34810.1"/>
    </source>
</evidence>
<name>A0A4Y7TKW8_COPMI</name>
<gene>
    <name evidence="1" type="ORF">FA13DRAFT_1729471</name>
</gene>
<reference evidence="1 2" key="1">
    <citation type="journal article" date="2019" name="Nat. Ecol. Evol.">
        <title>Megaphylogeny resolves global patterns of mushroom evolution.</title>
        <authorList>
            <person name="Varga T."/>
            <person name="Krizsan K."/>
            <person name="Foldi C."/>
            <person name="Dima B."/>
            <person name="Sanchez-Garcia M."/>
            <person name="Sanchez-Ramirez S."/>
            <person name="Szollosi G.J."/>
            <person name="Szarkandi J.G."/>
            <person name="Papp V."/>
            <person name="Albert L."/>
            <person name="Andreopoulos W."/>
            <person name="Angelini C."/>
            <person name="Antonin V."/>
            <person name="Barry K.W."/>
            <person name="Bougher N.L."/>
            <person name="Buchanan P."/>
            <person name="Buyck B."/>
            <person name="Bense V."/>
            <person name="Catcheside P."/>
            <person name="Chovatia M."/>
            <person name="Cooper J."/>
            <person name="Damon W."/>
            <person name="Desjardin D."/>
            <person name="Finy P."/>
            <person name="Geml J."/>
            <person name="Haridas S."/>
            <person name="Hughes K."/>
            <person name="Justo A."/>
            <person name="Karasinski D."/>
            <person name="Kautmanova I."/>
            <person name="Kiss B."/>
            <person name="Kocsube S."/>
            <person name="Kotiranta H."/>
            <person name="LaButti K.M."/>
            <person name="Lechner B.E."/>
            <person name="Liimatainen K."/>
            <person name="Lipzen A."/>
            <person name="Lukacs Z."/>
            <person name="Mihaltcheva S."/>
            <person name="Morgado L.N."/>
            <person name="Niskanen T."/>
            <person name="Noordeloos M.E."/>
            <person name="Ohm R.A."/>
            <person name="Ortiz-Santana B."/>
            <person name="Ovrebo C."/>
            <person name="Racz N."/>
            <person name="Riley R."/>
            <person name="Savchenko A."/>
            <person name="Shiryaev A."/>
            <person name="Soop K."/>
            <person name="Spirin V."/>
            <person name="Szebenyi C."/>
            <person name="Tomsovsky M."/>
            <person name="Tulloss R.E."/>
            <person name="Uehling J."/>
            <person name="Grigoriev I.V."/>
            <person name="Vagvolgyi C."/>
            <person name="Papp T."/>
            <person name="Martin F.M."/>
            <person name="Miettinen O."/>
            <person name="Hibbett D.S."/>
            <person name="Nagy L.G."/>
        </authorList>
    </citation>
    <scope>NUCLEOTIDE SEQUENCE [LARGE SCALE GENOMIC DNA]</scope>
    <source>
        <strain evidence="1 2">FP101781</strain>
    </source>
</reference>